<sequence>MKKLESGVFPGTRAKMNFRSYAGIYYKKNIGSQGWELENKFLLFTETNRKGQDLIITSHGTSAGWLGSVSIPANTTLNVLGPHGHALFDPGLTTLMGASFKPYAKVNNQNFGFGHVNRGQVYEGKNEKRRGLTFFAEHSQSLKSVAGTAGGKNYRNYYLVKYEKDTENDYHSIRQFIELNMHACDEKLPTFNHRRMDVLSVRSPKVAFIVTLKDAFKALNRNGIHYENIYLCFCRCSWNPLASYRAGYHV</sequence>
<evidence type="ECO:0000259" key="1">
    <source>
        <dbReference type="Pfam" id="PF21527"/>
    </source>
</evidence>
<dbReference type="RefSeq" id="WP_070718464.1">
    <property type="nucleotide sequence ID" value="NZ_CP186712.1"/>
</dbReference>
<feature type="domain" description="Putative adhesin Stv" evidence="1">
    <location>
        <begin position="54"/>
        <end position="235"/>
    </location>
</feature>
<gene>
    <name evidence="2" type="ORF">EYY89_18270</name>
</gene>
<name>A0A4Q9EJI7_9GAMM</name>
<evidence type="ECO:0000313" key="2">
    <source>
        <dbReference type="EMBL" id="TBM23052.1"/>
    </source>
</evidence>
<protein>
    <recommendedName>
        <fullName evidence="1">Putative adhesin Stv domain-containing protein</fullName>
    </recommendedName>
</protein>
<accession>A0A4Q9EJI7</accession>
<evidence type="ECO:0000313" key="3">
    <source>
        <dbReference type="Proteomes" id="UP000293380"/>
    </source>
</evidence>
<comment type="caution">
    <text evidence="2">The sequence shown here is derived from an EMBL/GenBank/DDBJ whole genome shotgun (WGS) entry which is preliminary data.</text>
</comment>
<dbReference type="InterPro" id="IPR049002">
    <property type="entry name" value="Stv"/>
</dbReference>
<dbReference type="Pfam" id="PF21527">
    <property type="entry name" value="Stv"/>
    <property type="match status" value="1"/>
</dbReference>
<dbReference type="AlphaFoldDB" id="A0A4Q9EJI7"/>
<reference evidence="2 3" key="1">
    <citation type="submission" date="2019-02" db="EMBL/GenBank/DDBJ databases">
        <title>Comparative genomic analysis of the Hafnia genus genomes.</title>
        <authorList>
            <person name="Zhiqiu Y."/>
            <person name="Chao Y."/>
            <person name="Yuhui D."/>
            <person name="Di H."/>
            <person name="Bin L."/>
        </authorList>
    </citation>
    <scope>NUCLEOTIDE SEQUENCE [LARGE SCALE GENOMIC DNA]</scope>
    <source>
        <strain evidence="2 3">PCM_1194</strain>
    </source>
</reference>
<organism evidence="2 3">
    <name type="scientific">Hafnia paralvei</name>
    <dbReference type="NCBI Taxonomy" id="546367"/>
    <lineage>
        <taxon>Bacteria</taxon>
        <taxon>Pseudomonadati</taxon>
        <taxon>Pseudomonadota</taxon>
        <taxon>Gammaproteobacteria</taxon>
        <taxon>Enterobacterales</taxon>
        <taxon>Hafniaceae</taxon>
        <taxon>Hafnia</taxon>
    </lineage>
</organism>
<dbReference type="EMBL" id="SITD01000064">
    <property type="protein sequence ID" value="TBM23052.1"/>
    <property type="molecule type" value="Genomic_DNA"/>
</dbReference>
<proteinExistence type="predicted"/>
<dbReference type="Proteomes" id="UP000293380">
    <property type="component" value="Unassembled WGS sequence"/>
</dbReference>